<keyword evidence="2" id="KW-0808">Transferase</keyword>
<evidence type="ECO:0000313" key="3">
    <source>
        <dbReference type="Proteomes" id="UP001239782"/>
    </source>
</evidence>
<evidence type="ECO:0000313" key="2">
    <source>
        <dbReference type="EMBL" id="WMS86402.1"/>
    </source>
</evidence>
<protein>
    <submittedName>
        <fullName evidence="2">Uridine kinase</fullName>
        <ecNumber evidence="2">2.7.1.48</ecNumber>
    </submittedName>
</protein>
<dbReference type="NCBIfam" id="NF004018">
    <property type="entry name" value="PRK05480.1"/>
    <property type="match status" value="1"/>
</dbReference>
<keyword evidence="2" id="KW-0418">Kinase</keyword>
<dbReference type="InterPro" id="IPR006083">
    <property type="entry name" value="PRK/URK"/>
</dbReference>
<evidence type="ECO:0000259" key="1">
    <source>
        <dbReference type="Pfam" id="PF00485"/>
    </source>
</evidence>
<dbReference type="Pfam" id="PF00485">
    <property type="entry name" value="PRK"/>
    <property type="match status" value="1"/>
</dbReference>
<dbReference type="Gene3D" id="3.40.50.300">
    <property type="entry name" value="P-loop containing nucleotide triphosphate hydrolases"/>
    <property type="match status" value="1"/>
</dbReference>
<dbReference type="SUPFAM" id="SSF52540">
    <property type="entry name" value="P-loop containing nucleoside triphosphate hydrolases"/>
    <property type="match status" value="1"/>
</dbReference>
<dbReference type="GO" id="GO:0004849">
    <property type="term" value="F:uridine kinase activity"/>
    <property type="evidence" value="ECO:0007669"/>
    <property type="project" value="UniProtKB-EC"/>
</dbReference>
<keyword evidence="3" id="KW-1185">Reference proteome</keyword>
<dbReference type="RefSeq" id="WP_309201547.1">
    <property type="nucleotide sequence ID" value="NZ_CP133548.1"/>
</dbReference>
<dbReference type="PRINTS" id="PR00988">
    <property type="entry name" value="URIDINKINASE"/>
</dbReference>
<dbReference type="GO" id="GO:0005524">
    <property type="term" value="F:ATP binding"/>
    <property type="evidence" value="ECO:0007669"/>
    <property type="project" value="InterPro"/>
</dbReference>
<dbReference type="EMBL" id="CP133548">
    <property type="protein sequence ID" value="WMS86402.1"/>
    <property type="molecule type" value="Genomic_DNA"/>
</dbReference>
<dbReference type="Proteomes" id="UP001239782">
    <property type="component" value="Chromosome"/>
</dbReference>
<reference evidence="2 3" key="1">
    <citation type="submission" date="2023-08" db="EMBL/GenBank/DDBJ databases">
        <title>Pleionea litopenaei sp. nov., isolated from stomach of juvenile Litopenaeus vannamei.</title>
        <authorList>
            <person name="Rho A.M."/>
            <person name="Hwang C.Y."/>
        </authorList>
    </citation>
    <scope>NUCLEOTIDE SEQUENCE [LARGE SCALE GENOMIC DNA]</scope>
    <source>
        <strain evidence="2 3">HL-JVS1</strain>
    </source>
</reference>
<gene>
    <name evidence="2" type="primary">udk</name>
    <name evidence="2" type="ORF">Q9312_14365</name>
</gene>
<organism evidence="2 3">
    <name type="scientific">Pleionea litopenaei</name>
    <dbReference type="NCBI Taxonomy" id="3070815"/>
    <lineage>
        <taxon>Bacteria</taxon>
        <taxon>Pseudomonadati</taxon>
        <taxon>Pseudomonadota</taxon>
        <taxon>Gammaproteobacteria</taxon>
        <taxon>Oceanospirillales</taxon>
        <taxon>Pleioneaceae</taxon>
        <taxon>Pleionea</taxon>
    </lineage>
</organism>
<name>A0AA51RRU6_9GAMM</name>
<dbReference type="KEGG" id="plei:Q9312_14365"/>
<dbReference type="AlphaFoldDB" id="A0AA51RRU6"/>
<dbReference type="InterPro" id="IPR027417">
    <property type="entry name" value="P-loop_NTPase"/>
</dbReference>
<dbReference type="EC" id="2.7.1.48" evidence="2"/>
<dbReference type="PANTHER" id="PTHR10285">
    <property type="entry name" value="URIDINE KINASE"/>
    <property type="match status" value="1"/>
</dbReference>
<accession>A0AA51RRU6</accession>
<sequence>MFVMAITGASGSGKSTLAEALREALVSDEQESQVQIISEDFYYADHSQLTFEQRGQLNFDHPSAIDHPRLQQDLVELKQSGKVSIPQYCFKQHLREPQTRLIKQPKVLILEGLHLMFDPNIRNEIDFSVYLDAPLDLCFIRRLQRDQQQRGRASDDIIRQYLEQVRPMFLEFIARGKSKADVVLSGESPIDSLVEDILSQPHLSQITHRIKNK</sequence>
<feature type="domain" description="Phosphoribulokinase/uridine kinase" evidence="1">
    <location>
        <begin position="3"/>
        <end position="184"/>
    </location>
</feature>
<proteinExistence type="predicted"/>